<accession>A0ABY9RLK1</accession>
<reference evidence="8" key="1">
    <citation type="submission" date="2023-09" db="EMBL/GenBank/DDBJ databases">
        <title>Undibacterium sp. 20NA77.5 isolated from freshwater.</title>
        <authorList>
            <person name="Le V."/>
            <person name="Ko S.-R."/>
            <person name="Ahn C.-Y."/>
            <person name="Oh H.-M."/>
        </authorList>
    </citation>
    <scope>NUCLEOTIDE SEQUENCE</scope>
    <source>
        <strain evidence="8">20NA77.5</strain>
    </source>
</reference>
<keyword evidence="4" id="KW-0560">Oxidoreductase</keyword>
<dbReference type="PANTHER" id="PTHR11237:SF4">
    <property type="entry name" value="5-DEMETHOXYUBIQUINONE HYDROXYLASE, MITOCHONDRIAL"/>
    <property type="match status" value="1"/>
</dbReference>
<keyword evidence="2" id="KW-0831">Ubiquinone biosynthesis</keyword>
<evidence type="ECO:0000313" key="9">
    <source>
        <dbReference type="Proteomes" id="UP001181355"/>
    </source>
</evidence>
<dbReference type="InterPro" id="IPR009078">
    <property type="entry name" value="Ferritin-like_SF"/>
</dbReference>
<dbReference type="InterPro" id="IPR011566">
    <property type="entry name" value="Ubq_synth_Coq7"/>
</dbReference>
<keyword evidence="9" id="KW-1185">Reference proteome</keyword>
<keyword evidence="6" id="KW-0503">Monooxygenase</keyword>
<gene>
    <name evidence="8" type="ORF">RF679_01015</name>
</gene>
<organism evidence="8 9">
    <name type="scientific">Undibacterium cyanobacteriorum</name>
    <dbReference type="NCBI Taxonomy" id="3073561"/>
    <lineage>
        <taxon>Bacteria</taxon>
        <taxon>Pseudomonadati</taxon>
        <taxon>Pseudomonadota</taxon>
        <taxon>Betaproteobacteria</taxon>
        <taxon>Burkholderiales</taxon>
        <taxon>Oxalobacteraceae</taxon>
        <taxon>Undibacterium</taxon>
    </lineage>
</organism>
<dbReference type="EMBL" id="CP133720">
    <property type="protein sequence ID" value="WMW80876.1"/>
    <property type="molecule type" value="Genomic_DNA"/>
</dbReference>
<keyword evidence="3" id="KW-0479">Metal-binding</keyword>
<protein>
    <submittedName>
        <fullName evidence="8">Demethoxyubiquinone hydroxylase family protein</fullName>
    </submittedName>
</protein>
<evidence type="ECO:0000256" key="3">
    <source>
        <dbReference type="ARBA" id="ARBA00022723"/>
    </source>
</evidence>
<dbReference type="Proteomes" id="UP001181355">
    <property type="component" value="Chromosome"/>
</dbReference>
<name>A0ABY9RLK1_9BURK</name>
<keyword evidence="7" id="KW-0472">Membrane</keyword>
<dbReference type="Pfam" id="PF03232">
    <property type="entry name" value="COQ7"/>
    <property type="match status" value="1"/>
</dbReference>
<dbReference type="SUPFAM" id="SSF47240">
    <property type="entry name" value="Ferritin-like"/>
    <property type="match status" value="1"/>
</dbReference>
<evidence type="ECO:0000256" key="7">
    <source>
        <dbReference type="ARBA" id="ARBA00023136"/>
    </source>
</evidence>
<keyword evidence="5" id="KW-0408">Iron</keyword>
<evidence type="ECO:0000256" key="5">
    <source>
        <dbReference type="ARBA" id="ARBA00023004"/>
    </source>
</evidence>
<evidence type="ECO:0000256" key="2">
    <source>
        <dbReference type="ARBA" id="ARBA00022688"/>
    </source>
</evidence>
<dbReference type="PANTHER" id="PTHR11237">
    <property type="entry name" value="COENZYME Q10 BIOSYNTHESIS PROTEIN 7"/>
    <property type="match status" value="1"/>
</dbReference>
<comment type="pathway">
    <text evidence="1">Cofactor biosynthesis; ubiquinone biosynthesis.</text>
</comment>
<evidence type="ECO:0000256" key="4">
    <source>
        <dbReference type="ARBA" id="ARBA00023002"/>
    </source>
</evidence>
<dbReference type="RefSeq" id="WP_309482367.1">
    <property type="nucleotide sequence ID" value="NZ_CP133720.1"/>
</dbReference>
<evidence type="ECO:0000256" key="6">
    <source>
        <dbReference type="ARBA" id="ARBA00023033"/>
    </source>
</evidence>
<proteinExistence type="predicted"/>
<evidence type="ECO:0000313" key="8">
    <source>
        <dbReference type="EMBL" id="WMW80876.1"/>
    </source>
</evidence>
<evidence type="ECO:0000256" key="1">
    <source>
        <dbReference type="ARBA" id="ARBA00004749"/>
    </source>
</evidence>
<sequence>MLKPQLTPLSQAYIKHQSTMQAPMIHNDQHQSQGKTALGDRIMKVNHAGEHGAICIYTAQIFLARLTAPGLVEELIEFRSHERAHRAVFDAELQRRGQAKCRSYHVCGIGGYTLGLLTSLFGTSAISATTVAIESVVLRHLQQQITALSSGNVIDTSAINAIKIIIEEEQLHHDHSARHCKADGFWSRLLGPIVAASTETVIWLGMRL</sequence>